<evidence type="ECO:0000259" key="2">
    <source>
        <dbReference type="Pfam" id="PF14145"/>
    </source>
</evidence>
<dbReference type="Pfam" id="PF14145">
    <property type="entry name" value="YrhK"/>
    <property type="match status" value="1"/>
</dbReference>
<feature type="transmembrane region" description="Helical" evidence="1">
    <location>
        <begin position="38"/>
        <end position="57"/>
    </location>
</feature>
<name>A0A238XT50_9PSEU</name>
<feature type="domain" description="YrhK" evidence="2">
    <location>
        <begin position="31"/>
        <end position="87"/>
    </location>
</feature>
<evidence type="ECO:0000313" key="4">
    <source>
        <dbReference type="Proteomes" id="UP000198348"/>
    </source>
</evidence>
<dbReference type="EMBL" id="FZNW01000012">
    <property type="protein sequence ID" value="SNR61900.1"/>
    <property type="molecule type" value="Genomic_DNA"/>
</dbReference>
<evidence type="ECO:0000256" key="1">
    <source>
        <dbReference type="SAM" id="Phobius"/>
    </source>
</evidence>
<reference evidence="3 4" key="1">
    <citation type="submission" date="2017-06" db="EMBL/GenBank/DDBJ databases">
        <authorList>
            <person name="Kim H.J."/>
            <person name="Triplett B.A."/>
        </authorList>
    </citation>
    <scope>NUCLEOTIDE SEQUENCE [LARGE SCALE GENOMIC DNA]</scope>
    <source>
        <strain evidence="3 4">DSM 45207</strain>
    </source>
</reference>
<dbReference type="Proteomes" id="UP000198348">
    <property type="component" value="Unassembled WGS sequence"/>
</dbReference>
<keyword evidence="1" id="KW-0812">Transmembrane</keyword>
<sequence>MYQNWWMSTSDQSDSSTLVLHIGHEELIVRRRYEFASILNDFLIAVWFAIGSVFFLFESLVIVGTWLFVVGSVQLGIRPAIRLRRRIHLRRFDSSAGTESARDF</sequence>
<keyword evidence="1" id="KW-0472">Membrane</keyword>
<feature type="transmembrane region" description="Helical" evidence="1">
    <location>
        <begin position="63"/>
        <end position="81"/>
    </location>
</feature>
<keyword evidence="4" id="KW-1185">Reference proteome</keyword>
<dbReference type="InterPro" id="IPR025424">
    <property type="entry name" value="YrhK_domain"/>
</dbReference>
<dbReference type="AlphaFoldDB" id="A0A238XT50"/>
<gene>
    <name evidence="3" type="ORF">SAMN06265360_11256</name>
</gene>
<protein>
    <submittedName>
        <fullName evidence="3">YrhK-like protein</fullName>
    </submittedName>
</protein>
<keyword evidence="1" id="KW-1133">Transmembrane helix</keyword>
<accession>A0A238XT50</accession>
<evidence type="ECO:0000313" key="3">
    <source>
        <dbReference type="EMBL" id="SNR61900.1"/>
    </source>
</evidence>
<proteinExistence type="predicted"/>
<organism evidence="3 4">
    <name type="scientific">Haloechinothrix alba</name>
    <dbReference type="NCBI Taxonomy" id="664784"/>
    <lineage>
        <taxon>Bacteria</taxon>
        <taxon>Bacillati</taxon>
        <taxon>Actinomycetota</taxon>
        <taxon>Actinomycetes</taxon>
        <taxon>Pseudonocardiales</taxon>
        <taxon>Pseudonocardiaceae</taxon>
        <taxon>Haloechinothrix</taxon>
    </lineage>
</organism>